<gene>
    <name evidence="2" type="ORF">RDB_LOCUS122905</name>
</gene>
<accession>A0A8H3D1A6</accession>
<dbReference type="AlphaFoldDB" id="A0A8H3D1A6"/>
<organism evidence="2 3">
    <name type="scientific">Rhizoctonia solani</name>
    <dbReference type="NCBI Taxonomy" id="456999"/>
    <lineage>
        <taxon>Eukaryota</taxon>
        <taxon>Fungi</taxon>
        <taxon>Dikarya</taxon>
        <taxon>Basidiomycota</taxon>
        <taxon>Agaricomycotina</taxon>
        <taxon>Agaricomycetes</taxon>
        <taxon>Cantharellales</taxon>
        <taxon>Ceratobasidiaceae</taxon>
        <taxon>Rhizoctonia</taxon>
    </lineage>
</organism>
<dbReference type="PANTHER" id="PTHR44329">
    <property type="entry name" value="SERINE/THREONINE-PROTEIN KINASE TNNI3K-RELATED"/>
    <property type="match status" value="1"/>
</dbReference>
<evidence type="ECO:0000313" key="3">
    <source>
        <dbReference type="Proteomes" id="UP000663853"/>
    </source>
</evidence>
<dbReference type="PROSITE" id="PS00108">
    <property type="entry name" value="PROTEIN_KINASE_ST"/>
    <property type="match status" value="1"/>
</dbReference>
<dbReference type="Pfam" id="PF07714">
    <property type="entry name" value="PK_Tyr_Ser-Thr"/>
    <property type="match status" value="1"/>
</dbReference>
<dbReference type="InterPro" id="IPR001245">
    <property type="entry name" value="Ser-Thr/Tyr_kinase_cat_dom"/>
</dbReference>
<dbReference type="InterPro" id="IPR011009">
    <property type="entry name" value="Kinase-like_dom_sf"/>
</dbReference>
<feature type="domain" description="Protein kinase" evidence="1">
    <location>
        <begin position="1"/>
        <end position="161"/>
    </location>
</feature>
<sequence length="161" mass="17828">CTQLARAIAYIHNHNVIHGDIKGPNVLVSDANIIQVADFGVSLMDHKEVEFSVTSAGRGTQRWQAPEILDGETDSSVEGDVYALGITMTEIYTGEPPYGPDTWTRRKTTRVVEGRLRPTRPVNLPIDSTGNAVWELMNRCWVGSPGERPTSGEVYERLNSF</sequence>
<protein>
    <recommendedName>
        <fullName evidence="1">Protein kinase domain-containing protein</fullName>
    </recommendedName>
</protein>
<comment type="caution">
    <text evidence="2">The sequence shown here is derived from an EMBL/GenBank/DDBJ whole genome shotgun (WGS) entry which is preliminary data.</text>
</comment>
<name>A0A8H3D1A6_9AGAM</name>
<dbReference type="PROSITE" id="PS50011">
    <property type="entry name" value="PROTEIN_KINASE_DOM"/>
    <property type="match status" value="1"/>
</dbReference>
<dbReference type="InterPro" id="IPR051681">
    <property type="entry name" value="Ser/Thr_Kinases-Pseudokinases"/>
</dbReference>
<dbReference type="GO" id="GO:0004674">
    <property type="term" value="F:protein serine/threonine kinase activity"/>
    <property type="evidence" value="ECO:0007669"/>
    <property type="project" value="TreeGrafter"/>
</dbReference>
<dbReference type="SUPFAM" id="SSF56112">
    <property type="entry name" value="Protein kinase-like (PK-like)"/>
    <property type="match status" value="1"/>
</dbReference>
<dbReference type="GO" id="GO:0005524">
    <property type="term" value="F:ATP binding"/>
    <property type="evidence" value="ECO:0007669"/>
    <property type="project" value="InterPro"/>
</dbReference>
<evidence type="ECO:0000313" key="2">
    <source>
        <dbReference type="EMBL" id="CAE6508006.1"/>
    </source>
</evidence>
<evidence type="ECO:0000259" key="1">
    <source>
        <dbReference type="PROSITE" id="PS50011"/>
    </source>
</evidence>
<dbReference type="InterPro" id="IPR008271">
    <property type="entry name" value="Ser/Thr_kinase_AS"/>
</dbReference>
<dbReference type="InterPro" id="IPR000719">
    <property type="entry name" value="Prot_kinase_dom"/>
</dbReference>
<dbReference type="SMART" id="SM00220">
    <property type="entry name" value="S_TKc"/>
    <property type="match status" value="1"/>
</dbReference>
<proteinExistence type="predicted"/>
<dbReference type="Gene3D" id="1.10.510.10">
    <property type="entry name" value="Transferase(Phosphotransferase) domain 1"/>
    <property type="match status" value="1"/>
</dbReference>
<feature type="non-terminal residue" evidence="2">
    <location>
        <position position="1"/>
    </location>
</feature>
<dbReference type="EMBL" id="CAJMXA010003627">
    <property type="protein sequence ID" value="CAE6508006.1"/>
    <property type="molecule type" value="Genomic_DNA"/>
</dbReference>
<dbReference type="Proteomes" id="UP000663853">
    <property type="component" value="Unassembled WGS sequence"/>
</dbReference>
<reference evidence="2" key="1">
    <citation type="submission" date="2021-01" db="EMBL/GenBank/DDBJ databases">
        <authorList>
            <person name="Kaushik A."/>
        </authorList>
    </citation>
    <scope>NUCLEOTIDE SEQUENCE</scope>
    <source>
        <strain evidence="2">AG6-10EEA</strain>
    </source>
</reference>